<feature type="compositionally biased region" description="Basic and acidic residues" evidence="13">
    <location>
        <begin position="861"/>
        <end position="873"/>
    </location>
</feature>
<feature type="region of interest" description="Disordered" evidence="13">
    <location>
        <begin position="443"/>
        <end position="570"/>
    </location>
</feature>
<dbReference type="GO" id="GO:0008270">
    <property type="term" value="F:zinc ion binding"/>
    <property type="evidence" value="ECO:0007669"/>
    <property type="project" value="UniProtKB-KW"/>
</dbReference>
<dbReference type="AlphaFoldDB" id="A0A6D2IVC4"/>
<comment type="caution">
    <text evidence="15">The sequence shown here is derived from an EMBL/GenBank/DDBJ whole genome shotgun (WGS) entry which is preliminary data.</text>
</comment>
<keyword evidence="16" id="KW-1185">Reference proteome</keyword>
<evidence type="ECO:0000256" key="6">
    <source>
        <dbReference type="ARBA" id="ARBA00022553"/>
    </source>
</evidence>
<dbReference type="InterPro" id="IPR001841">
    <property type="entry name" value="Znf_RING"/>
</dbReference>
<dbReference type="GO" id="GO:0005737">
    <property type="term" value="C:cytoplasm"/>
    <property type="evidence" value="ECO:0007669"/>
    <property type="project" value="UniProtKB-SubCell"/>
</dbReference>
<accession>A0A6D2IVC4</accession>
<feature type="region of interest" description="Disordered" evidence="13">
    <location>
        <begin position="769"/>
        <end position="789"/>
    </location>
</feature>
<keyword evidence="7" id="KW-0808">Transferase</keyword>
<feature type="compositionally biased region" description="Low complexity" evidence="13">
    <location>
        <begin position="464"/>
        <end position="481"/>
    </location>
</feature>
<feature type="region of interest" description="Disordered" evidence="13">
    <location>
        <begin position="645"/>
        <end position="688"/>
    </location>
</feature>
<evidence type="ECO:0000256" key="12">
    <source>
        <dbReference type="PROSITE-ProRule" id="PRU00175"/>
    </source>
</evidence>
<evidence type="ECO:0000256" key="13">
    <source>
        <dbReference type="SAM" id="MobiDB-lite"/>
    </source>
</evidence>
<feature type="compositionally biased region" description="Low complexity" evidence="13">
    <location>
        <begin position="662"/>
        <end position="673"/>
    </location>
</feature>
<sequence>MDDSCAVCADNLEWVAYGSCGHREVCSTCVVRLRFVLGDPRCCICKSESPIVFVTKALGDYTRTINDFSTFPTAPKEGRVAGGFWYHEDTQAFFDDLDQYRMIKAMCRLSCSACDKTEEQQPREGPGPRHRMRIKSVEQLKGHLYHKHKLNMCNLCLEGRKIFICEQKLYTRAQLNQHIHTGDSEVDGTESERGGFAGHPMCEFCRNPFYGDNELYTHMSTEHYTCHLCSRSQQGQYEYYKNYDDLELHFRRDHCLCEDDSCLAKKFIVFQNESELKRHNAIEHGGRMSRAQRSAALQIPTSFRYRRENNLENRRGRARSFRREPGDDDYNQAVHAALRLSEAEYSRQEPAPAPPPSSAPPPGFSENNNRHIDDGDPLIQPMESLSTTDMEPSSRYLQAVGSSGGVGSRLGESAFPPLAAQPRSGQNLESYPTNTLAARLRRQTNRTAPVTAVASPSEAWPAVNRGPSQSSSISSRGNPSSGWPAIGRAPVQATSSSAQSRTNARVSQPVSQSARNANRIPHSSSAPNLADTRSLQPSDFPPVSSAVMQNHRAPSTTTQGSSNSQPLPDVQSANKSLIEKMRSALGHDEDLFMTFKDVSGQYRQGLIDARTYLEYVKGYGLSHLVIDLARLCPDPKRQKELIDTHNQSLKNVTKENGKVAAQSSSQSQESQGSKKNKGKAVKVADPKEALADNFMDTVRRLQSSQNFQEEDEVISKDKDAYRSDKGKSTVAGADSSSAGNKQQRKKTSKFHRLRLGDGSMAALLDLNNSNHQSEPESKDDNQNQTGGLPVRGVWRKGGYVKGYGLSHLVIALARLCESQGSKKNKGNAVNVIDPKGALADNFMDTVRKLQSSQDVQEEDEVISKDKNAYRSDKGKSQLAGAMFFNRKQAAT</sequence>
<dbReference type="GO" id="GO:0043022">
    <property type="term" value="F:ribosome binding"/>
    <property type="evidence" value="ECO:0007669"/>
    <property type="project" value="TreeGrafter"/>
</dbReference>
<dbReference type="Proteomes" id="UP000467841">
    <property type="component" value="Unassembled WGS sequence"/>
</dbReference>
<dbReference type="SMART" id="SM00355">
    <property type="entry name" value="ZnF_C2H2"/>
    <property type="match status" value="4"/>
</dbReference>
<evidence type="ECO:0000313" key="16">
    <source>
        <dbReference type="Proteomes" id="UP000467841"/>
    </source>
</evidence>
<feature type="compositionally biased region" description="Pro residues" evidence="13">
    <location>
        <begin position="351"/>
        <end position="363"/>
    </location>
</feature>
<dbReference type="Pfam" id="PF23202">
    <property type="entry name" value="PAH_ZNF598"/>
    <property type="match status" value="1"/>
</dbReference>
<dbReference type="CDD" id="cd16615">
    <property type="entry name" value="RING-HC_ZNF598"/>
    <property type="match status" value="1"/>
</dbReference>
<feature type="domain" description="RING-type" evidence="14">
    <location>
        <begin position="5"/>
        <end position="46"/>
    </location>
</feature>
<comment type="pathway">
    <text evidence="3">Protein modification; protein ubiquitination.</text>
</comment>
<dbReference type="InterPro" id="IPR056437">
    <property type="entry name" value="Znf-C2H2_ZNF598/HEL2"/>
</dbReference>
<gene>
    <name evidence="15" type="ORF">MERR_LOCUS17784</name>
</gene>
<name>A0A6D2IVC4_9BRAS</name>
<evidence type="ECO:0000256" key="7">
    <source>
        <dbReference type="ARBA" id="ARBA00022679"/>
    </source>
</evidence>
<comment type="subcellular location">
    <subcellularLocation>
        <location evidence="2">Cytoplasm</location>
    </subcellularLocation>
</comment>
<keyword evidence="6" id="KW-0597">Phosphoprotein</keyword>
<dbReference type="EMBL" id="CACVBM020001096">
    <property type="protein sequence ID" value="CAA7030549.1"/>
    <property type="molecule type" value="Genomic_DNA"/>
</dbReference>
<reference evidence="15" key="1">
    <citation type="submission" date="2020-01" db="EMBL/GenBank/DDBJ databases">
        <authorList>
            <person name="Mishra B."/>
        </authorList>
    </citation>
    <scope>NUCLEOTIDE SEQUENCE [LARGE SCALE GENOMIC DNA]</scope>
</reference>
<keyword evidence="9 12" id="KW-0863">Zinc-finger</keyword>
<evidence type="ECO:0000256" key="9">
    <source>
        <dbReference type="ARBA" id="ARBA00022771"/>
    </source>
</evidence>
<keyword evidence="5" id="KW-0963">Cytoplasm</keyword>
<keyword evidence="8" id="KW-0479">Metal-binding</keyword>
<dbReference type="PROSITE" id="PS50089">
    <property type="entry name" value="ZF_RING_2"/>
    <property type="match status" value="1"/>
</dbReference>
<proteinExistence type="inferred from homology"/>
<dbReference type="InterPro" id="IPR013087">
    <property type="entry name" value="Znf_C2H2_type"/>
</dbReference>
<comment type="similarity">
    <text evidence="11">Belongs to the ZNF598/HEL2 family.</text>
</comment>
<organism evidence="15 16">
    <name type="scientific">Microthlaspi erraticum</name>
    <dbReference type="NCBI Taxonomy" id="1685480"/>
    <lineage>
        <taxon>Eukaryota</taxon>
        <taxon>Viridiplantae</taxon>
        <taxon>Streptophyta</taxon>
        <taxon>Embryophyta</taxon>
        <taxon>Tracheophyta</taxon>
        <taxon>Spermatophyta</taxon>
        <taxon>Magnoliopsida</taxon>
        <taxon>eudicotyledons</taxon>
        <taxon>Gunneridae</taxon>
        <taxon>Pentapetalae</taxon>
        <taxon>rosids</taxon>
        <taxon>malvids</taxon>
        <taxon>Brassicales</taxon>
        <taxon>Brassicaceae</taxon>
        <taxon>Coluteocarpeae</taxon>
        <taxon>Microthlaspi</taxon>
    </lineage>
</organism>
<dbReference type="PROSITE" id="PS00028">
    <property type="entry name" value="ZINC_FINGER_C2H2_1"/>
    <property type="match status" value="1"/>
</dbReference>
<feature type="compositionally biased region" description="Polar residues" evidence="13">
    <location>
        <begin position="492"/>
        <end position="537"/>
    </location>
</feature>
<dbReference type="PANTHER" id="PTHR22938">
    <property type="entry name" value="ZINC FINGER PROTEIN 598"/>
    <property type="match status" value="1"/>
</dbReference>
<evidence type="ECO:0000256" key="3">
    <source>
        <dbReference type="ARBA" id="ARBA00004906"/>
    </source>
</evidence>
<evidence type="ECO:0000256" key="1">
    <source>
        <dbReference type="ARBA" id="ARBA00000900"/>
    </source>
</evidence>
<evidence type="ECO:0000256" key="5">
    <source>
        <dbReference type="ARBA" id="ARBA00022490"/>
    </source>
</evidence>
<dbReference type="InterPro" id="IPR044288">
    <property type="entry name" value="ZNF598/HEL2"/>
</dbReference>
<evidence type="ECO:0000256" key="8">
    <source>
        <dbReference type="ARBA" id="ARBA00022723"/>
    </source>
</evidence>
<evidence type="ECO:0000256" key="11">
    <source>
        <dbReference type="ARBA" id="ARBA00035113"/>
    </source>
</evidence>
<feature type="region of interest" description="Disordered" evidence="13">
    <location>
        <begin position="850"/>
        <end position="873"/>
    </location>
</feature>
<feature type="compositionally biased region" description="Basic and acidic residues" evidence="13">
    <location>
        <begin position="307"/>
        <end position="325"/>
    </location>
</feature>
<dbReference type="Pfam" id="PF23230">
    <property type="entry name" value="zf-C2H2_13"/>
    <property type="match status" value="1"/>
</dbReference>
<dbReference type="GO" id="GO:0061630">
    <property type="term" value="F:ubiquitin protein ligase activity"/>
    <property type="evidence" value="ECO:0007669"/>
    <property type="project" value="UniProtKB-EC"/>
</dbReference>
<protein>
    <recommendedName>
        <fullName evidence="4">RING-type E3 ubiquitin transferase</fullName>
        <ecNumber evidence="4">2.3.2.27</ecNumber>
    </recommendedName>
</protein>
<comment type="catalytic activity">
    <reaction evidence="1">
        <text>S-ubiquitinyl-[E2 ubiquitin-conjugating enzyme]-L-cysteine + [acceptor protein]-L-lysine = [E2 ubiquitin-conjugating enzyme]-L-cysteine + N(6)-ubiquitinyl-[acceptor protein]-L-lysine.</text>
        <dbReference type="EC" id="2.3.2.27"/>
    </reaction>
</comment>
<feature type="region of interest" description="Disordered" evidence="13">
    <location>
        <begin position="344"/>
        <end position="430"/>
    </location>
</feature>
<dbReference type="PANTHER" id="PTHR22938:SF0">
    <property type="entry name" value="E3 UBIQUITIN-PROTEIN LIGASE ZNF598"/>
    <property type="match status" value="1"/>
</dbReference>
<evidence type="ECO:0000313" key="15">
    <source>
        <dbReference type="EMBL" id="CAA7030549.1"/>
    </source>
</evidence>
<feature type="compositionally biased region" description="Polar residues" evidence="13">
    <location>
        <begin position="546"/>
        <end position="570"/>
    </location>
</feature>
<dbReference type="InterPro" id="IPR041888">
    <property type="entry name" value="RING-HC_ZNF598/HEL2"/>
</dbReference>
<dbReference type="GO" id="GO:0016567">
    <property type="term" value="P:protein ubiquitination"/>
    <property type="evidence" value="ECO:0007669"/>
    <property type="project" value="TreeGrafter"/>
</dbReference>
<dbReference type="GO" id="GO:0072344">
    <property type="term" value="P:rescue of stalled ribosome"/>
    <property type="evidence" value="ECO:0007669"/>
    <property type="project" value="InterPro"/>
</dbReference>
<feature type="compositionally biased region" description="Basic residues" evidence="13">
    <location>
        <begin position="742"/>
        <end position="753"/>
    </location>
</feature>
<keyword evidence="10" id="KW-0862">Zinc</keyword>
<evidence type="ECO:0000256" key="4">
    <source>
        <dbReference type="ARBA" id="ARBA00012483"/>
    </source>
</evidence>
<evidence type="ECO:0000259" key="14">
    <source>
        <dbReference type="PROSITE" id="PS50089"/>
    </source>
</evidence>
<evidence type="ECO:0000256" key="10">
    <source>
        <dbReference type="ARBA" id="ARBA00022833"/>
    </source>
</evidence>
<feature type="region of interest" description="Disordered" evidence="13">
    <location>
        <begin position="702"/>
        <end position="754"/>
    </location>
</feature>
<feature type="compositionally biased region" description="Basic and acidic residues" evidence="13">
    <location>
        <begin position="713"/>
        <end position="727"/>
    </location>
</feature>
<evidence type="ECO:0000256" key="2">
    <source>
        <dbReference type="ARBA" id="ARBA00004496"/>
    </source>
</evidence>
<dbReference type="InterPro" id="IPR057634">
    <property type="entry name" value="PAH_ZNF598/HEL2"/>
</dbReference>
<dbReference type="EC" id="2.3.2.27" evidence="4"/>
<feature type="region of interest" description="Disordered" evidence="13">
    <location>
        <begin position="307"/>
        <end position="331"/>
    </location>
</feature>
<dbReference type="OrthoDB" id="3838338at2759"/>